<dbReference type="InterPro" id="IPR015947">
    <property type="entry name" value="PUA-like_sf"/>
</dbReference>
<evidence type="ECO:0000313" key="2">
    <source>
        <dbReference type="EMBL" id="GAA3121609.1"/>
    </source>
</evidence>
<keyword evidence="2" id="KW-0540">Nuclease</keyword>
<keyword evidence="2" id="KW-0255">Endonuclease</keyword>
<keyword evidence="3" id="KW-1185">Reference proteome</keyword>
<dbReference type="Pfam" id="PF02182">
    <property type="entry name" value="SAD_SRA"/>
    <property type="match status" value="1"/>
</dbReference>
<dbReference type="PANTHER" id="PTHR14140">
    <property type="entry name" value="E3 UBIQUITIN-PROTEIN LIGASE UHRF-RELATED"/>
    <property type="match status" value="1"/>
</dbReference>
<comment type="caution">
    <text evidence="2">The sequence shown here is derived from an EMBL/GenBank/DDBJ whole genome shotgun (WGS) entry which is preliminary data.</text>
</comment>
<dbReference type="PANTHER" id="PTHR14140:SF27">
    <property type="entry name" value="OS04G0289800 PROTEIN"/>
    <property type="match status" value="1"/>
</dbReference>
<dbReference type="CDD" id="cd00085">
    <property type="entry name" value="HNHc"/>
    <property type="match status" value="1"/>
</dbReference>
<organism evidence="2 3">
    <name type="scientific">Streptomyces rectiviolaceus</name>
    <dbReference type="NCBI Taxonomy" id="332591"/>
    <lineage>
        <taxon>Bacteria</taxon>
        <taxon>Bacillati</taxon>
        <taxon>Actinomycetota</taxon>
        <taxon>Actinomycetes</taxon>
        <taxon>Kitasatosporales</taxon>
        <taxon>Streptomycetaceae</taxon>
        <taxon>Streptomyces</taxon>
    </lineage>
</organism>
<dbReference type="RefSeq" id="WP_344524001.1">
    <property type="nucleotide sequence ID" value="NZ_BAAAUG010000090.1"/>
</dbReference>
<dbReference type="SUPFAM" id="SSF88697">
    <property type="entry name" value="PUA domain-like"/>
    <property type="match status" value="1"/>
</dbReference>
<gene>
    <name evidence="2" type="ORF">GCM10010449_49380</name>
</gene>
<dbReference type="InterPro" id="IPR036987">
    <property type="entry name" value="SRA-YDG_sf"/>
</dbReference>
<evidence type="ECO:0000259" key="1">
    <source>
        <dbReference type="PROSITE" id="PS51015"/>
    </source>
</evidence>
<feature type="domain" description="YDG" evidence="1">
    <location>
        <begin position="15"/>
        <end position="155"/>
    </location>
</feature>
<dbReference type="InterPro" id="IPR003615">
    <property type="entry name" value="HNH_nuc"/>
</dbReference>
<reference evidence="3" key="1">
    <citation type="journal article" date="2019" name="Int. J. Syst. Evol. Microbiol.">
        <title>The Global Catalogue of Microorganisms (GCM) 10K type strain sequencing project: providing services to taxonomists for standard genome sequencing and annotation.</title>
        <authorList>
            <consortium name="The Broad Institute Genomics Platform"/>
            <consortium name="The Broad Institute Genome Sequencing Center for Infectious Disease"/>
            <person name="Wu L."/>
            <person name="Ma J."/>
        </authorList>
    </citation>
    <scope>NUCLEOTIDE SEQUENCE [LARGE SCALE GENOMIC DNA]</scope>
    <source>
        <strain evidence="3">JCM 9092</strain>
    </source>
</reference>
<dbReference type="GO" id="GO:0004519">
    <property type="term" value="F:endonuclease activity"/>
    <property type="evidence" value="ECO:0007669"/>
    <property type="project" value="UniProtKB-KW"/>
</dbReference>
<accession>A0ABP6MR51</accession>
<dbReference type="InterPro" id="IPR003105">
    <property type="entry name" value="SRA_YDG"/>
</dbReference>
<keyword evidence="2" id="KW-0378">Hydrolase</keyword>
<dbReference type="Proteomes" id="UP001501637">
    <property type="component" value="Unassembled WGS sequence"/>
</dbReference>
<sequence length="309" mass="34546">MPRPSNSPSKRIYFGPPPNAAVGDWFKLHDDLYAADVHRFRGQGISGTAEEGVDSIVASGGYAADRDEGDVVIYTAMGGAPSNGHITQDQELTGRNAGLVVNEREGLPIRFVRGLDIRSGKARGGYEYAGLYLVEEHWSSRTAQGHLMWQFRLVKDEGELIPDGVEVEIDEGMTELERAAARYITAQRRVRNTRAARKVKSLYGNLCQICREPVIVDSDGTLYSEGAHIQALGEPHCGPDVAANILCLCPNCHVRFDNGAILITDDFKVVDGFQHTFVRDLFVQRDRHRIRREFLQQHRSRWADRSQNL</sequence>
<dbReference type="Gene3D" id="2.30.280.10">
    <property type="entry name" value="SRA-YDG"/>
    <property type="match status" value="1"/>
</dbReference>
<dbReference type="Pfam" id="PF13391">
    <property type="entry name" value="HNH_2"/>
    <property type="match status" value="1"/>
</dbReference>
<protein>
    <submittedName>
        <fullName evidence="2">HNH endonuclease</fullName>
    </submittedName>
</protein>
<evidence type="ECO:0000313" key="3">
    <source>
        <dbReference type="Proteomes" id="UP001501637"/>
    </source>
</evidence>
<name>A0ABP6MR51_9ACTN</name>
<proteinExistence type="predicted"/>
<dbReference type="SMART" id="SM00466">
    <property type="entry name" value="SRA"/>
    <property type="match status" value="1"/>
</dbReference>
<dbReference type="EMBL" id="BAAAUG010000090">
    <property type="protein sequence ID" value="GAA3121609.1"/>
    <property type="molecule type" value="Genomic_DNA"/>
</dbReference>
<dbReference type="InterPro" id="IPR045134">
    <property type="entry name" value="UHRF1/2-like"/>
</dbReference>
<dbReference type="PROSITE" id="PS51015">
    <property type="entry name" value="YDG"/>
    <property type="match status" value="1"/>
</dbReference>